<dbReference type="Pfam" id="PF18291">
    <property type="entry name" value="HU-HIG"/>
    <property type="match status" value="1"/>
</dbReference>
<evidence type="ECO:0000259" key="3">
    <source>
        <dbReference type="Pfam" id="PF18291"/>
    </source>
</evidence>
<dbReference type="Gene3D" id="4.10.520.10">
    <property type="entry name" value="IHF-like DNA-binding proteins"/>
    <property type="match status" value="1"/>
</dbReference>
<keyword evidence="1" id="KW-0238">DNA-binding</keyword>
<evidence type="ECO:0000256" key="2">
    <source>
        <dbReference type="SAM" id="MobiDB-lite"/>
    </source>
</evidence>
<feature type="domain" description="HU" evidence="3">
    <location>
        <begin position="10"/>
        <end position="93"/>
    </location>
</feature>
<organism evidence="4">
    <name type="scientific">Parabacteroides goldsteinii</name>
    <dbReference type="NCBI Taxonomy" id="328812"/>
    <lineage>
        <taxon>Bacteria</taxon>
        <taxon>Pseudomonadati</taxon>
        <taxon>Bacteroidota</taxon>
        <taxon>Bacteroidia</taxon>
        <taxon>Bacteroidales</taxon>
        <taxon>Tannerellaceae</taxon>
        <taxon>Parabacteroides</taxon>
    </lineage>
</organism>
<evidence type="ECO:0000256" key="1">
    <source>
        <dbReference type="ARBA" id="ARBA00023125"/>
    </source>
</evidence>
<dbReference type="EMBL" id="WKLP01000015">
    <property type="protein sequence ID" value="MRY12055.1"/>
    <property type="molecule type" value="Genomic_DNA"/>
</dbReference>
<sequence>MIKYKKIQRQSQNTEVRSSRKKAVSTKEISLEIENEIGIPVIRCMSVLDAFVESLYKHLGNGEPVTLEGLGTFSTKLMIEEGKVVAKKVKLVSSKQMRERLKQFQLEEDTED</sequence>
<protein>
    <recommendedName>
        <fullName evidence="3">HU domain-containing protein</fullName>
    </recommendedName>
</protein>
<feature type="region of interest" description="Disordered" evidence="2">
    <location>
        <begin position="1"/>
        <end position="20"/>
    </location>
</feature>
<accession>A0A6G1ZE15</accession>
<dbReference type="InterPro" id="IPR010992">
    <property type="entry name" value="IHF-like_DNA-bd_dom_sf"/>
</dbReference>
<dbReference type="RefSeq" id="WP_154278032.1">
    <property type="nucleotide sequence ID" value="NZ_WKLJ01000001.1"/>
</dbReference>
<proteinExistence type="predicted"/>
<evidence type="ECO:0000313" key="4">
    <source>
        <dbReference type="EMBL" id="MRY12055.1"/>
    </source>
</evidence>
<dbReference type="GO" id="GO:0003677">
    <property type="term" value="F:DNA binding"/>
    <property type="evidence" value="ECO:0007669"/>
    <property type="project" value="UniProtKB-KW"/>
</dbReference>
<reference evidence="4" key="1">
    <citation type="journal article" date="2019" name="Nat. Med.">
        <title>A library of human gut bacterial isolates paired with longitudinal multiomics data enables mechanistic microbiome research.</title>
        <authorList>
            <person name="Poyet M."/>
            <person name="Groussin M."/>
            <person name="Gibbons S.M."/>
            <person name="Avila-Pacheco J."/>
            <person name="Jiang X."/>
            <person name="Kearney S.M."/>
            <person name="Perrotta A.R."/>
            <person name="Berdy B."/>
            <person name="Zhao S."/>
            <person name="Lieberman T.D."/>
            <person name="Swanson P.K."/>
            <person name="Smith M."/>
            <person name="Roesemann S."/>
            <person name="Alexander J.E."/>
            <person name="Rich S.A."/>
            <person name="Livny J."/>
            <person name="Vlamakis H."/>
            <person name="Clish C."/>
            <person name="Bullock K."/>
            <person name="Deik A."/>
            <person name="Scott J."/>
            <person name="Pierce K.A."/>
            <person name="Xavier R.J."/>
            <person name="Alm E.J."/>
        </authorList>
    </citation>
    <scope>NUCLEOTIDE SEQUENCE</scope>
    <source>
        <strain evidence="4">BIOML-A4</strain>
    </source>
</reference>
<dbReference type="AlphaFoldDB" id="A0A6G1ZE15"/>
<dbReference type="SUPFAM" id="SSF47729">
    <property type="entry name" value="IHF-like DNA-binding proteins"/>
    <property type="match status" value="1"/>
</dbReference>
<comment type="caution">
    <text evidence="4">The sequence shown here is derived from an EMBL/GenBank/DDBJ whole genome shotgun (WGS) entry which is preliminary data.</text>
</comment>
<gene>
    <name evidence="4" type="ORF">GKE01_11305</name>
</gene>
<name>A0A6G1ZE15_9BACT</name>
<dbReference type="InterPro" id="IPR041607">
    <property type="entry name" value="HU-HIG"/>
</dbReference>